<reference evidence="1 2" key="1">
    <citation type="submission" date="2019-06" db="EMBL/GenBank/DDBJ databases">
        <title>WGS assembly of Gossypium darwinii.</title>
        <authorList>
            <person name="Chen Z.J."/>
            <person name="Sreedasyam A."/>
            <person name="Ando A."/>
            <person name="Song Q."/>
            <person name="De L."/>
            <person name="Hulse-Kemp A."/>
            <person name="Ding M."/>
            <person name="Ye W."/>
            <person name="Kirkbride R."/>
            <person name="Jenkins J."/>
            <person name="Plott C."/>
            <person name="Lovell J."/>
            <person name="Lin Y.-M."/>
            <person name="Vaughn R."/>
            <person name="Liu B."/>
            <person name="Li W."/>
            <person name="Simpson S."/>
            <person name="Scheffler B."/>
            <person name="Saski C."/>
            <person name="Grover C."/>
            <person name="Hu G."/>
            <person name="Conover J."/>
            <person name="Carlson J."/>
            <person name="Shu S."/>
            <person name="Boston L."/>
            <person name="Williams M."/>
            <person name="Peterson D."/>
            <person name="Mcgee K."/>
            <person name="Jones D."/>
            <person name="Wendel J."/>
            <person name="Stelly D."/>
            <person name="Grimwood J."/>
            <person name="Schmutz J."/>
        </authorList>
    </citation>
    <scope>NUCLEOTIDE SEQUENCE [LARGE SCALE GENOMIC DNA]</scope>
    <source>
        <strain evidence="1">1808015.09</strain>
    </source>
</reference>
<name>A0A5D2BKD6_GOSDA</name>
<dbReference type="Proteomes" id="UP000323506">
    <property type="component" value="Chromosome D08"/>
</dbReference>
<accession>A0A5D2BKD6</accession>
<dbReference type="EMBL" id="CM017708">
    <property type="protein sequence ID" value="TYG57018.1"/>
    <property type="molecule type" value="Genomic_DNA"/>
</dbReference>
<organism evidence="1 2">
    <name type="scientific">Gossypium darwinii</name>
    <name type="common">Darwin's cotton</name>
    <name type="synonym">Gossypium barbadense var. darwinii</name>
    <dbReference type="NCBI Taxonomy" id="34276"/>
    <lineage>
        <taxon>Eukaryota</taxon>
        <taxon>Viridiplantae</taxon>
        <taxon>Streptophyta</taxon>
        <taxon>Embryophyta</taxon>
        <taxon>Tracheophyta</taxon>
        <taxon>Spermatophyta</taxon>
        <taxon>Magnoliopsida</taxon>
        <taxon>eudicotyledons</taxon>
        <taxon>Gunneridae</taxon>
        <taxon>Pentapetalae</taxon>
        <taxon>rosids</taxon>
        <taxon>malvids</taxon>
        <taxon>Malvales</taxon>
        <taxon>Malvaceae</taxon>
        <taxon>Malvoideae</taxon>
        <taxon>Gossypium</taxon>
    </lineage>
</organism>
<protein>
    <submittedName>
        <fullName evidence="1">Uncharacterized protein</fullName>
    </submittedName>
</protein>
<keyword evidence="2" id="KW-1185">Reference proteome</keyword>
<gene>
    <name evidence="1" type="ORF">ES288_D08G110000v1</name>
</gene>
<dbReference type="AlphaFoldDB" id="A0A5D2BKD6"/>
<sequence length="60" mass="6930">MFISSKSFFSFCGSQFLLQEKDLHRPQISKGKVTRKKQIMKNLKTLASGGRQRRTRVADL</sequence>
<evidence type="ECO:0000313" key="1">
    <source>
        <dbReference type="EMBL" id="TYG57018.1"/>
    </source>
</evidence>
<evidence type="ECO:0000313" key="2">
    <source>
        <dbReference type="Proteomes" id="UP000323506"/>
    </source>
</evidence>
<proteinExistence type="predicted"/>